<dbReference type="EMBL" id="LT962688">
    <property type="protein sequence ID" value="SOR32208.1"/>
    <property type="molecule type" value="Genomic_DNA"/>
</dbReference>
<gene>
    <name evidence="2" type="ORF">TK0001_5641</name>
</gene>
<name>A0A2N9AY45_METEX</name>
<proteinExistence type="predicted"/>
<reference evidence="3" key="1">
    <citation type="submission" date="2017-10" db="EMBL/GenBank/DDBJ databases">
        <authorList>
            <person name="Regsiter A."/>
            <person name="William W."/>
        </authorList>
    </citation>
    <scope>NUCLEOTIDE SEQUENCE [LARGE SCALE GENOMIC DNA]</scope>
</reference>
<evidence type="ECO:0000256" key="1">
    <source>
        <dbReference type="SAM" id="MobiDB-lite"/>
    </source>
</evidence>
<accession>A0A2N9AY45</accession>
<dbReference type="AlphaFoldDB" id="A0A2N9AY45"/>
<sequence length="55" mass="5696">MARQACAGMGARGQVHERGAEEASAEALNRDSRSLPSPVAWLGVESGAAVARAWC</sequence>
<feature type="region of interest" description="Disordered" evidence="1">
    <location>
        <begin position="1"/>
        <end position="33"/>
    </location>
</feature>
<organism evidence="2 3">
    <name type="scientific">Methylorubrum extorquens</name>
    <name type="common">Methylobacterium dichloromethanicum</name>
    <name type="synonym">Methylobacterium extorquens</name>
    <dbReference type="NCBI Taxonomy" id="408"/>
    <lineage>
        <taxon>Bacteria</taxon>
        <taxon>Pseudomonadati</taxon>
        <taxon>Pseudomonadota</taxon>
        <taxon>Alphaproteobacteria</taxon>
        <taxon>Hyphomicrobiales</taxon>
        <taxon>Methylobacteriaceae</taxon>
        <taxon>Methylorubrum</taxon>
    </lineage>
</organism>
<protein>
    <submittedName>
        <fullName evidence="2">Uncharacterized protein</fullName>
    </submittedName>
</protein>
<dbReference type="Proteomes" id="UP000233769">
    <property type="component" value="Chromosome tk0001"/>
</dbReference>
<evidence type="ECO:0000313" key="2">
    <source>
        <dbReference type="EMBL" id="SOR32208.1"/>
    </source>
</evidence>
<evidence type="ECO:0000313" key="3">
    <source>
        <dbReference type="Proteomes" id="UP000233769"/>
    </source>
</evidence>